<evidence type="ECO:0000256" key="7">
    <source>
        <dbReference type="ARBA" id="ARBA00022605"/>
    </source>
</evidence>
<keyword evidence="9 16" id="KW-0822">Tryptophan biosynthesis</keyword>
<feature type="domain" description="Indole-3-glycerol phosphate synthase" evidence="19">
    <location>
        <begin position="256"/>
        <end position="519"/>
    </location>
</feature>
<comment type="catalytic activity">
    <reaction evidence="2 16">
        <text>1-(2-carboxyphenylamino)-1-deoxy-D-ribulose 5-phosphate + H(+) = (1S,2R)-1-C-(indol-3-yl)glycerol 3-phosphate + CO2 + H2O</text>
        <dbReference type="Rhea" id="RHEA:23476"/>
        <dbReference type="ChEBI" id="CHEBI:15377"/>
        <dbReference type="ChEBI" id="CHEBI:15378"/>
        <dbReference type="ChEBI" id="CHEBI:16526"/>
        <dbReference type="ChEBI" id="CHEBI:58613"/>
        <dbReference type="ChEBI" id="CHEBI:58866"/>
        <dbReference type="EC" id="4.1.1.48"/>
    </reaction>
</comment>
<keyword evidence="7 16" id="KW-0028">Amino-acid biosynthesis</keyword>
<dbReference type="PANTHER" id="PTHR43418:SF4">
    <property type="entry name" value="MULTIFUNCTIONAL TRYPTOPHAN BIOSYNTHESIS PROTEIN"/>
    <property type="match status" value="1"/>
</dbReference>
<keyword evidence="8 16" id="KW-0210">Decarboxylase</keyword>
<comment type="catalytic activity">
    <reaction evidence="15 16">
        <text>chorismate + L-glutamine = anthranilate + pyruvate + L-glutamate + H(+)</text>
        <dbReference type="Rhea" id="RHEA:21732"/>
        <dbReference type="ChEBI" id="CHEBI:15361"/>
        <dbReference type="ChEBI" id="CHEBI:15378"/>
        <dbReference type="ChEBI" id="CHEBI:16567"/>
        <dbReference type="ChEBI" id="CHEBI:29748"/>
        <dbReference type="ChEBI" id="CHEBI:29985"/>
        <dbReference type="ChEBI" id="CHEBI:58359"/>
        <dbReference type="EC" id="4.1.3.27"/>
    </reaction>
</comment>
<dbReference type="GO" id="GO:0004049">
    <property type="term" value="F:anthranilate synthase activity"/>
    <property type="evidence" value="ECO:0007669"/>
    <property type="project" value="UniProtKB-UniRule"/>
</dbReference>
<dbReference type="Proteomes" id="UP000033710">
    <property type="component" value="Unassembled WGS sequence"/>
</dbReference>
<evidence type="ECO:0000313" key="22">
    <source>
        <dbReference type="Proteomes" id="UP000033710"/>
    </source>
</evidence>
<evidence type="ECO:0000256" key="16">
    <source>
        <dbReference type="PIRNR" id="PIRNR001382"/>
    </source>
</evidence>
<dbReference type="InterPro" id="IPR016302">
    <property type="entry name" value="Anthranilate_synth_II"/>
</dbReference>
<evidence type="ECO:0000256" key="1">
    <source>
        <dbReference type="ARBA" id="ARBA00001164"/>
    </source>
</evidence>
<evidence type="ECO:0000256" key="10">
    <source>
        <dbReference type="ARBA" id="ARBA00022962"/>
    </source>
</evidence>
<dbReference type="UniPathway" id="UPA00035">
    <property type="reaction ID" value="UER00040"/>
</dbReference>
<dbReference type="Pfam" id="PF00697">
    <property type="entry name" value="PRAI"/>
    <property type="match status" value="1"/>
</dbReference>
<dbReference type="InterPro" id="IPR001468">
    <property type="entry name" value="Indole-3-GlycerolPSynthase_CS"/>
</dbReference>
<comment type="function">
    <text evidence="3 16">Trifunctional enzyme bearing the Gln amidotransferase (GATase) domain of anthranilate synthase, indole-glycerolphosphate synthase, and phosphoribosylanthranilate isomerase activities.</text>
</comment>
<evidence type="ECO:0000256" key="4">
    <source>
        <dbReference type="ARBA" id="ARBA00004664"/>
    </source>
</evidence>
<evidence type="ECO:0000259" key="19">
    <source>
        <dbReference type="Pfam" id="PF00218"/>
    </source>
</evidence>
<dbReference type="FunFam" id="3.40.50.880:FF:000031">
    <property type="entry name" value="Multifunctional tryptophan biosynthesis protein"/>
    <property type="match status" value="1"/>
</dbReference>
<dbReference type="GO" id="GO:0004425">
    <property type="term" value="F:indole-3-glycerol-phosphate synthase activity"/>
    <property type="evidence" value="ECO:0007669"/>
    <property type="project" value="UniProtKB-UniRule"/>
</dbReference>
<dbReference type="HAMAP" id="MF_00135">
    <property type="entry name" value="PRAI"/>
    <property type="match status" value="1"/>
</dbReference>
<accession>A0A0F2M974</accession>
<evidence type="ECO:0000256" key="12">
    <source>
        <dbReference type="ARBA" id="ARBA00023235"/>
    </source>
</evidence>
<organism evidence="21 22">
    <name type="scientific">Sporothrix schenckii 1099-18</name>
    <dbReference type="NCBI Taxonomy" id="1397361"/>
    <lineage>
        <taxon>Eukaryota</taxon>
        <taxon>Fungi</taxon>
        <taxon>Dikarya</taxon>
        <taxon>Ascomycota</taxon>
        <taxon>Pezizomycotina</taxon>
        <taxon>Sordariomycetes</taxon>
        <taxon>Sordariomycetidae</taxon>
        <taxon>Ophiostomatales</taxon>
        <taxon>Ophiostomataceae</taxon>
        <taxon>Sporothrix</taxon>
    </lineage>
</organism>
<evidence type="ECO:0000256" key="15">
    <source>
        <dbReference type="ARBA" id="ARBA00047683"/>
    </source>
</evidence>
<dbReference type="InterPro" id="IPR011060">
    <property type="entry name" value="RibuloseP-bd_barrel"/>
</dbReference>
<comment type="catalytic activity">
    <reaction evidence="1 16">
        <text>N-(5-phospho-beta-D-ribosyl)anthranilate = 1-(2-carboxyphenylamino)-1-deoxy-D-ribulose 5-phosphate</text>
        <dbReference type="Rhea" id="RHEA:21540"/>
        <dbReference type="ChEBI" id="CHEBI:18277"/>
        <dbReference type="ChEBI" id="CHEBI:58613"/>
        <dbReference type="EC" id="5.3.1.24"/>
    </reaction>
</comment>
<dbReference type="AlphaFoldDB" id="A0A0F2M974"/>
<comment type="pathway">
    <text evidence="6 16">Amino-acid biosynthesis; L-tryptophan biosynthesis; L-tryptophan from chorismate: step 1/5.</text>
</comment>
<dbReference type="InterPro" id="IPR029062">
    <property type="entry name" value="Class_I_gatase-like"/>
</dbReference>
<dbReference type="GO" id="GO:0005829">
    <property type="term" value="C:cytosol"/>
    <property type="evidence" value="ECO:0007669"/>
    <property type="project" value="TreeGrafter"/>
</dbReference>
<dbReference type="Gene3D" id="3.40.50.880">
    <property type="match status" value="1"/>
</dbReference>
<dbReference type="GeneID" id="27664416"/>
<evidence type="ECO:0000259" key="18">
    <source>
        <dbReference type="Pfam" id="PF00117"/>
    </source>
</evidence>
<dbReference type="RefSeq" id="XP_016588863.1">
    <property type="nucleotide sequence ID" value="XM_016729139.1"/>
</dbReference>
<comment type="caution">
    <text evidence="21">The sequence shown here is derived from an EMBL/GenBank/DDBJ whole genome shotgun (WGS) entry which is preliminary data.</text>
</comment>
<dbReference type="OrthoDB" id="524799at2759"/>
<comment type="pathway">
    <text evidence="5 16">Amino-acid biosynthesis; L-tryptophan biosynthesis; L-tryptophan from chorismate: step 4/5.</text>
</comment>
<evidence type="ECO:0000256" key="13">
    <source>
        <dbReference type="ARBA" id="ARBA00023239"/>
    </source>
</evidence>
<dbReference type="PROSITE" id="PS51273">
    <property type="entry name" value="GATASE_TYPE_1"/>
    <property type="match status" value="1"/>
</dbReference>
<name>A0A0F2M974_SPOSC</name>
<evidence type="ECO:0000313" key="21">
    <source>
        <dbReference type="EMBL" id="KJR86187.1"/>
    </source>
</evidence>
<dbReference type="CDD" id="cd00331">
    <property type="entry name" value="IGPS"/>
    <property type="match status" value="1"/>
</dbReference>
<dbReference type="PANTHER" id="PTHR43418">
    <property type="entry name" value="MULTIFUNCTIONAL TRYPTOPHAN BIOSYNTHESIS PROTEIN-RELATED"/>
    <property type="match status" value="1"/>
</dbReference>
<dbReference type="InterPro" id="IPR050472">
    <property type="entry name" value="Anth_synth/Amidotransfase"/>
</dbReference>
<dbReference type="EC" id="4.1.1.48" evidence="16"/>
<dbReference type="InterPro" id="IPR013798">
    <property type="entry name" value="Indole-3-glycerol_P_synth_dom"/>
</dbReference>
<reference evidence="21 22" key="1">
    <citation type="journal article" date="2014" name="BMC Genomics">
        <title>Comparative genomics of the major fungal agents of human and animal Sporotrichosis: Sporothrix schenckii and Sporothrix brasiliensis.</title>
        <authorList>
            <person name="Teixeira M.M."/>
            <person name="de Almeida L.G."/>
            <person name="Kubitschek-Barreira P."/>
            <person name="Alves F.L."/>
            <person name="Kioshima E.S."/>
            <person name="Abadio A.K."/>
            <person name="Fernandes L."/>
            <person name="Derengowski L.S."/>
            <person name="Ferreira K.S."/>
            <person name="Souza R.C."/>
            <person name="Ruiz J.C."/>
            <person name="de Andrade N.C."/>
            <person name="Paes H.C."/>
            <person name="Nicola A.M."/>
            <person name="Albuquerque P."/>
            <person name="Gerber A.L."/>
            <person name="Martins V.P."/>
            <person name="Peconick L.D."/>
            <person name="Neto A.V."/>
            <person name="Chaucanez C.B."/>
            <person name="Silva P.A."/>
            <person name="Cunha O.L."/>
            <person name="de Oliveira F.F."/>
            <person name="dos Santos T.C."/>
            <person name="Barros A.L."/>
            <person name="Soares M.A."/>
            <person name="de Oliveira L.M."/>
            <person name="Marini M.M."/>
            <person name="Villalobos-Duno H."/>
            <person name="Cunha M.M."/>
            <person name="de Hoog S."/>
            <person name="da Silveira J.F."/>
            <person name="Henrissat B."/>
            <person name="Nino-Vega G.A."/>
            <person name="Cisalpino P.S."/>
            <person name="Mora-Montes H.M."/>
            <person name="Almeida S.R."/>
            <person name="Stajich J.E."/>
            <person name="Lopes-Bezerra L.M."/>
            <person name="Vasconcelos A.T."/>
            <person name="Felipe M.S."/>
        </authorList>
    </citation>
    <scope>NUCLEOTIDE SEQUENCE [LARGE SCALE GENOMIC DNA]</scope>
    <source>
        <strain evidence="21 22">1099-18</strain>
    </source>
</reference>
<dbReference type="InterPro" id="IPR001240">
    <property type="entry name" value="PRAI_dom"/>
</dbReference>
<dbReference type="HAMAP" id="MF_00134_B">
    <property type="entry name" value="IGPS_B"/>
    <property type="match status" value="1"/>
</dbReference>
<dbReference type="CDD" id="cd00405">
    <property type="entry name" value="PRAI"/>
    <property type="match status" value="1"/>
</dbReference>
<evidence type="ECO:0000259" key="20">
    <source>
        <dbReference type="Pfam" id="PF00697"/>
    </source>
</evidence>
<dbReference type="FunFam" id="3.20.20.70:FF:000136">
    <property type="entry name" value="Multifunctional tryptophan biosynthesis protein"/>
    <property type="match status" value="1"/>
</dbReference>
<reference evidence="21 22" key="2">
    <citation type="journal article" date="2015" name="Eukaryot. Cell">
        <title>Asexual propagation of a virulent clone complex in a human and feline outbreak of sporotrichosis.</title>
        <authorList>
            <person name="Teixeira Mde M."/>
            <person name="Rodrigues A.M."/>
            <person name="Tsui C.K."/>
            <person name="de Almeida L.G."/>
            <person name="Van Diepeningen A.D."/>
            <person name="van den Ende B.G."/>
            <person name="Fernandes G.F."/>
            <person name="Kano R."/>
            <person name="Hamelin R.C."/>
            <person name="Lopes-Bezerra L.M."/>
            <person name="Vasconcelos A.T."/>
            <person name="de Hoog S."/>
            <person name="de Camargo Z.P."/>
            <person name="Felipe M.S."/>
        </authorList>
    </citation>
    <scope>NUCLEOTIDE SEQUENCE [LARGE SCALE GENOMIC DNA]</scope>
    <source>
        <strain evidence="21 22">1099-18</strain>
    </source>
</reference>
<keyword evidence="14" id="KW-0511">Multifunctional enzyme</keyword>
<dbReference type="InterPro" id="IPR017926">
    <property type="entry name" value="GATASE"/>
</dbReference>
<dbReference type="SUPFAM" id="SSF51366">
    <property type="entry name" value="Ribulose-phoshate binding barrel"/>
    <property type="match status" value="2"/>
</dbReference>
<evidence type="ECO:0000256" key="17">
    <source>
        <dbReference type="SAM" id="MobiDB-lite"/>
    </source>
</evidence>
<keyword evidence="10" id="KW-0315">Glutamine amidotransferase</keyword>
<dbReference type="Pfam" id="PF00218">
    <property type="entry name" value="IGPS"/>
    <property type="match status" value="1"/>
</dbReference>
<evidence type="ECO:0000256" key="3">
    <source>
        <dbReference type="ARBA" id="ARBA00003272"/>
    </source>
</evidence>
<dbReference type="NCBIfam" id="TIGR00566">
    <property type="entry name" value="trpG_papA"/>
    <property type="match status" value="1"/>
</dbReference>
<dbReference type="SUPFAM" id="SSF52317">
    <property type="entry name" value="Class I glutamine amidotransferase-like"/>
    <property type="match status" value="1"/>
</dbReference>
<keyword evidence="13 16" id="KW-0456">Lyase</keyword>
<evidence type="ECO:0000256" key="5">
    <source>
        <dbReference type="ARBA" id="ARBA00004696"/>
    </source>
</evidence>
<dbReference type="GO" id="GO:0000162">
    <property type="term" value="P:L-tryptophan biosynthetic process"/>
    <property type="evidence" value="ECO:0007669"/>
    <property type="project" value="UniProtKB-UniRule"/>
</dbReference>
<dbReference type="CDD" id="cd01743">
    <property type="entry name" value="GATase1_Anthranilate_Synthase"/>
    <property type="match status" value="1"/>
</dbReference>
<gene>
    <name evidence="21" type="ORF">SPSK_02267</name>
</gene>
<dbReference type="VEuPathDB" id="FungiDB:SPSK_02267"/>
<keyword evidence="11 16" id="KW-0057">Aromatic amino acid biosynthesis</keyword>
<feature type="domain" description="Glutamine amidotransferase" evidence="18">
    <location>
        <begin position="29"/>
        <end position="217"/>
    </location>
</feature>
<dbReference type="EC" id="5.3.1.24" evidence="16"/>
<dbReference type="Gene3D" id="3.20.20.70">
    <property type="entry name" value="Aldolase class I"/>
    <property type="match status" value="2"/>
</dbReference>
<dbReference type="EMBL" id="AXCR01000006">
    <property type="protein sequence ID" value="KJR86187.1"/>
    <property type="molecule type" value="Genomic_DNA"/>
</dbReference>
<proteinExistence type="inferred from homology"/>
<evidence type="ECO:0000256" key="6">
    <source>
        <dbReference type="ARBA" id="ARBA00004873"/>
    </source>
</evidence>
<comment type="pathway">
    <text evidence="4 16">Amino-acid biosynthesis; L-tryptophan biosynthesis; L-tryptophan from chorismate: step 3/5.</text>
</comment>
<dbReference type="InterPro" id="IPR013785">
    <property type="entry name" value="Aldolase_TIM"/>
</dbReference>
<dbReference type="EC" id="4.1.3.27" evidence="16"/>
<evidence type="ECO:0000256" key="8">
    <source>
        <dbReference type="ARBA" id="ARBA00022793"/>
    </source>
</evidence>
<evidence type="ECO:0000256" key="2">
    <source>
        <dbReference type="ARBA" id="ARBA00001633"/>
    </source>
</evidence>
<dbReference type="PRINTS" id="PR00097">
    <property type="entry name" value="ANTSNTHASEII"/>
</dbReference>
<dbReference type="PIRSF" id="PIRSF001382">
    <property type="entry name" value="TrpG-trpC-trpF"/>
    <property type="match status" value="1"/>
</dbReference>
<dbReference type="Pfam" id="PF00117">
    <property type="entry name" value="GATase"/>
    <property type="match status" value="1"/>
</dbReference>
<dbReference type="PRINTS" id="PR00096">
    <property type="entry name" value="GATASE"/>
</dbReference>
<evidence type="ECO:0000256" key="9">
    <source>
        <dbReference type="ARBA" id="ARBA00022822"/>
    </source>
</evidence>
<sequence>MASSSDIIDHSPHHPQPAEPIPTASNVILIDNYDSFTWNVYQYLVLEGATATVIRNDKITIDELIALKPTQLVVSPGPGHPSTDSGVSRDAIRHFSGKIPIFGVCMGQQCIFDVYGGTVDSAGEILHGKTSPLGHDGRGVYAGLSQNLPVTRYHSLAGTYGSLPPSLEVTSWIAKPDGTRGVIMGVRHKEYTVEGVQFHPESILSADGRTMVRNFLLMRGGTWAENEALQSADKAAAKTQASGSGAAAPSKSNNILQRIYARRKELVAAQREIPSQRFEDFQAAYDAGAAPPALSLVDRLRQSPFSVALMAEIKRASPSKGVFAIDIRAPEQARAYALAGASVISVLTEPDWFKGSIEDLRAVRQVLQSMPNRPAILRKEFIFDEYQILEARLAGADTVLLIVKMLDDATLARLYKYSQSLGMEPLVEVQNAEEMTRAVSQLGAKVIGVNNRNLESFEVDLKTTSRLRSMVPADTILCALSGINTRADVVENEKDGVNAVLVGEAIMRAADPAVFIRQLCSGATPSIPTPSSSSSSSSSSRTSPLLVKICGTRSAEAALEAARSGADLVGMILVPGTKRFVSDETALAISKAVHEYQEDTPTSTTATTASTSTLTATHIAADFFDQARTTLASRHNRRPLLVGVFMNQPLDYVLAKQKLYNLDVVQLHGREPVEWARQIPVPVVHKFAPGEPGVSQRGYHAATLLDSGAGSGTKLDLSAVQAELARDPSLTFMFAGGLTPANVAEVLTALGPEASGRILGVDTSSGVETDGKQDLAKIRAFVQAAKQFGQ</sequence>
<keyword evidence="12 16" id="KW-0413">Isomerase</keyword>
<dbReference type="InterPro" id="IPR006221">
    <property type="entry name" value="TrpG/PapA_dom"/>
</dbReference>
<feature type="domain" description="N-(5'phosphoribosyl) anthranilate isomerase (PRAI)" evidence="20">
    <location>
        <begin position="603"/>
        <end position="784"/>
    </location>
</feature>
<evidence type="ECO:0000256" key="11">
    <source>
        <dbReference type="ARBA" id="ARBA00023141"/>
    </source>
</evidence>
<dbReference type="KEGG" id="ssck:SPSK_02267"/>
<protein>
    <recommendedName>
        <fullName evidence="16">Multifunctional tryptophan biosynthesis protein</fullName>
    </recommendedName>
    <domain>
        <recommendedName>
            <fullName evidence="16">Anthranilate synthase component 2</fullName>
            <shortName evidence="16">AS</shortName>
            <ecNumber evidence="16">4.1.3.27</ecNumber>
        </recommendedName>
        <alternativeName>
            <fullName evidence="16">Anthranilate synthase, glutamine amidotransferase component</fullName>
        </alternativeName>
    </domain>
    <domain>
        <recommendedName>
            <fullName evidence="16">Indole-3-glycerol phosphate synthase</fullName>
            <shortName evidence="16">IGPS</shortName>
            <ecNumber evidence="16">4.1.1.48</ecNumber>
        </recommendedName>
    </domain>
    <domain>
        <recommendedName>
            <fullName evidence="16">N-(5'-phosphoribosyl)anthranilate isomerase</fullName>
            <shortName evidence="16">PRAI</shortName>
            <ecNumber evidence="16">5.3.1.24</ecNumber>
        </recommendedName>
    </domain>
</protein>
<evidence type="ECO:0000256" key="14">
    <source>
        <dbReference type="ARBA" id="ARBA00023268"/>
    </source>
</evidence>
<feature type="region of interest" description="Disordered" evidence="17">
    <location>
        <begin position="1"/>
        <end position="21"/>
    </location>
</feature>
<dbReference type="GO" id="GO:0004640">
    <property type="term" value="F:phosphoribosylanthranilate isomerase activity"/>
    <property type="evidence" value="ECO:0007669"/>
    <property type="project" value="UniProtKB-UniRule"/>
</dbReference>
<dbReference type="PROSITE" id="PS00614">
    <property type="entry name" value="IGPS"/>
    <property type="match status" value="1"/>
</dbReference>